<dbReference type="PROSITE" id="PS50240">
    <property type="entry name" value="TRYPSIN_DOM"/>
    <property type="match status" value="1"/>
</dbReference>
<dbReference type="InterPro" id="IPR009003">
    <property type="entry name" value="Peptidase_S1_PA"/>
</dbReference>
<accession>A0A8S4FPA2</accession>
<dbReference type="SUPFAM" id="SSF50494">
    <property type="entry name" value="Trypsin-like serine proteases"/>
    <property type="match status" value="1"/>
</dbReference>
<feature type="chain" id="PRO_5035746988" evidence="5">
    <location>
        <begin position="18"/>
        <end position="387"/>
    </location>
</feature>
<keyword evidence="3" id="KW-0325">Glycoprotein</keyword>
<dbReference type="InterPro" id="IPR043504">
    <property type="entry name" value="Peptidase_S1_PA_chymotrypsin"/>
</dbReference>
<dbReference type="Pfam" id="PF00089">
    <property type="entry name" value="Trypsin"/>
    <property type="match status" value="1"/>
</dbReference>
<dbReference type="InterPro" id="IPR001254">
    <property type="entry name" value="Trypsin_dom"/>
</dbReference>
<dbReference type="PRINTS" id="PR00722">
    <property type="entry name" value="CHYMOTRYPSIN"/>
</dbReference>
<dbReference type="InterPro" id="IPR033116">
    <property type="entry name" value="TRYPSIN_SER"/>
</dbReference>
<proteinExistence type="inferred from homology"/>
<keyword evidence="2" id="KW-1015">Disulfide bond</keyword>
<sequence length="387" mass="43456">MVYLILIVFTCITFINSAPQLEDRWSWGFIEDDVNTTKAPEFPIQEDDKSWGYLDETEVTTRLRDLDEDKKCAPFNPKVPDFKAAHRRIIQTRCYEYIWLIKYREKAKKKNEACFSEPELRPEGSNIDSGARYVYQGEYPHMAAIGWRRVNGSLDFRCGGSLISSKFVLTAAQCTAVRIDTTLPDREPHSVRLGHTTALDTKAMPENTLDIKIHRIIRSPKFIAGKKYNDIALLELEADVKFSKFIQPACLYHIQDVLKLSKKARATGWGIFSEAELEIPKLKVAHLNIVDDATCNAQLGRLCGRAWCGVRDQVCSGDPTGAVDTCWGDSGGPLQVEIPLPTTEGKIHYVIGITSFGVGCGQPDTPGVYTKVSSYLDWIESVVWPQG</sequence>
<dbReference type="SMART" id="SM00020">
    <property type="entry name" value="Tryp_SPc"/>
    <property type="match status" value="1"/>
</dbReference>
<dbReference type="GO" id="GO:0004252">
    <property type="term" value="F:serine-type endopeptidase activity"/>
    <property type="evidence" value="ECO:0007669"/>
    <property type="project" value="InterPro"/>
</dbReference>
<dbReference type="InterPro" id="IPR001314">
    <property type="entry name" value="Peptidase_S1A"/>
</dbReference>
<reference evidence="7" key="1">
    <citation type="submission" date="2020-11" db="EMBL/GenBank/DDBJ databases">
        <authorList>
            <person name="Whiteford S."/>
        </authorList>
    </citation>
    <scope>NUCLEOTIDE SEQUENCE</scope>
</reference>
<keyword evidence="8" id="KW-1185">Reference proteome</keyword>
<evidence type="ECO:0000256" key="3">
    <source>
        <dbReference type="ARBA" id="ARBA00023180"/>
    </source>
</evidence>
<comment type="caution">
    <text evidence="7">The sequence shown here is derived from an EMBL/GenBank/DDBJ whole genome shotgun (WGS) entry which is preliminary data.</text>
</comment>
<dbReference type="PROSITE" id="PS00135">
    <property type="entry name" value="TRYPSIN_SER"/>
    <property type="match status" value="1"/>
</dbReference>
<evidence type="ECO:0000256" key="5">
    <source>
        <dbReference type="SAM" id="SignalP"/>
    </source>
</evidence>
<dbReference type="Gene3D" id="2.40.10.10">
    <property type="entry name" value="Trypsin-like serine proteases"/>
    <property type="match status" value="2"/>
</dbReference>
<dbReference type="GO" id="GO:0006508">
    <property type="term" value="P:proteolysis"/>
    <property type="evidence" value="ECO:0007669"/>
    <property type="project" value="InterPro"/>
</dbReference>
<dbReference type="FunFam" id="2.40.10.10:FF:000028">
    <property type="entry name" value="Serine protease easter"/>
    <property type="match status" value="1"/>
</dbReference>
<evidence type="ECO:0000259" key="6">
    <source>
        <dbReference type="PROSITE" id="PS50240"/>
    </source>
</evidence>
<name>A0A8S4FPA2_PLUXY</name>
<dbReference type="Proteomes" id="UP000653454">
    <property type="component" value="Unassembled WGS sequence"/>
</dbReference>
<comment type="similarity">
    <text evidence="4">Belongs to the peptidase S1 family. CLIP subfamily.</text>
</comment>
<gene>
    <name evidence="7" type="ORF">PLXY2_LOCUS9773</name>
</gene>
<dbReference type="AlphaFoldDB" id="A0A8S4FPA2"/>
<dbReference type="EMBL" id="CAJHNJ030000040">
    <property type="protein sequence ID" value="CAG9130133.1"/>
    <property type="molecule type" value="Genomic_DNA"/>
</dbReference>
<feature type="signal peptide" evidence="5">
    <location>
        <begin position="1"/>
        <end position="17"/>
    </location>
</feature>
<organism evidence="7 8">
    <name type="scientific">Plutella xylostella</name>
    <name type="common">Diamondback moth</name>
    <name type="synonym">Plutella maculipennis</name>
    <dbReference type="NCBI Taxonomy" id="51655"/>
    <lineage>
        <taxon>Eukaryota</taxon>
        <taxon>Metazoa</taxon>
        <taxon>Ecdysozoa</taxon>
        <taxon>Arthropoda</taxon>
        <taxon>Hexapoda</taxon>
        <taxon>Insecta</taxon>
        <taxon>Pterygota</taxon>
        <taxon>Neoptera</taxon>
        <taxon>Endopterygota</taxon>
        <taxon>Lepidoptera</taxon>
        <taxon>Glossata</taxon>
        <taxon>Ditrysia</taxon>
        <taxon>Yponomeutoidea</taxon>
        <taxon>Plutellidae</taxon>
        <taxon>Plutella</taxon>
    </lineage>
</organism>
<dbReference type="CDD" id="cd00190">
    <property type="entry name" value="Tryp_SPc"/>
    <property type="match status" value="1"/>
</dbReference>
<keyword evidence="1 5" id="KW-0732">Signal</keyword>
<evidence type="ECO:0000256" key="1">
    <source>
        <dbReference type="ARBA" id="ARBA00022729"/>
    </source>
</evidence>
<protein>
    <submittedName>
        <fullName evidence="7">(diamondback moth) hypothetical protein</fullName>
    </submittedName>
</protein>
<evidence type="ECO:0000313" key="7">
    <source>
        <dbReference type="EMBL" id="CAG9130133.1"/>
    </source>
</evidence>
<evidence type="ECO:0000256" key="2">
    <source>
        <dbReference type="ARBA" id="ARBA00023157"/>
    </source>
</evidence>
<feature type="domain" description="Peptidase S1" evidence="6">
    <location>
        <begin position="127"/>
        <end position="384"/>
    </location>
</feature>
<dbReference type="PANTHER" id="PTHR24252">
    <property type="entry name" value="ACROSIN-RELATED"/>
    <property type="match status" value="1"/>
</dbReference>
<evidence type="ECO:0000313" key="8">
    <source>
        <dbReference type="Proteomes" id="UP000653454"/>
    </source>
</evidence>
<evidence type="ECO:0000256" key="4">
    <source>
        <dbReference type="ARBA" id="ARBA00024195"/>
    </source>
</evidence>
<dbReference type="PANTHER" id="PTHR24252:SF7">
    <property type="entry name" value="HYALIN"/>
    <property type="match status" value="1"/>
</dbReference>